<reference evidence="9" key="1">
    <citation type="submission" date="2019-07" db="EMBL/GenBank/DDBJ databases">
        <authorList>
            <person name="Alioto T."/>
            <person name="Alioto T."/>
            <person name="Gomez Garrido J."/>
        </authorList>
    </citation>
    <scope>NUCLEOTIDE SEQUENCE</scope>
</reference>
<dbReference type="SUPFAM" id="SSF56112">
    <property type="entry name" value="Protein kinase-like (PK-like)"/>
    <property type="match status" value="1"/>
</dbReference>
<protein>
    <submittedName>
        <fullName evidence="9">PREDICTED: mitogen-activated kinase</fullName>
    </submittedName>
</protein>
<name>A0A5E4F0H9_PRUDU</name>
<dbReference type="Gene3D" id="3.30.200.20">
    <property type="entry name" value="Phosphorylase Kinase, domain 1"/>
    <property type="match status" value="1"/>
</dbReference>
<gene>
    <name evidence="9" type="ORF">ALMOND_2B015373</name>
    <name evidence="8" type="ORF">L3X38_020989</name>
</gene>
<keyword evidence="2 5" id="KW-0547">Nucleotide-binding</keyword>
<dbReference type="GO" id="GO:0004674">
    <property type="term" value="F:protein serine/threonine kinase activity"/>
    <property type="evidence" value="ECO:0007669"/>
    <property type="project" value="UniProtKB-KW"/>
</dbReference>
<dbReference type="PANTHER" id="PTHR48011">
    <property type="entry name" value="CCR4-NOT TRANSCRIPTIONAL COMPLEX SUBUNIT CAF120-RELATED"/>
    <property type="match status" value="1"/>
</dbReference>
<keyword evidence="4 5" id="KW-0067">ATP-binding</keyword>
<evidence type="ECO:0000256" key="2">
    <source>
        <dbReference type="ARBA" id="ARBA00022741"/>
    </source>
</evidence>
<dbReference type="Gramene" id="VVA21557">
    <property type="protein sequence ID" value="VVA21557"/>
    <property type="gene ID" value="Prudul26B015373"/>
</dbReference>
<dbReference type="InterPro" id="IPR000719">
    <property type="entry name" value="Prot_kinase_dom"/>
</dbReference>
<evidence type="ECO:0000313" key="8">
    <source>
        <dbReference type="EMBL" id="KAI5330863.1"/>
    </source>
</evidence>
<dbReference type="InterPro" id="IPR008271">
    <property type="entry name" value="Ser/Thr_kinase_AS"/>
</dbReference>
<dbReference type="InterPro" id="IPR011009">
    <property type="entry name" value="Kinase-like_dom_sf"/>
</dbReference>
<organism evidence="9 10">
    <name type="scientific">Prunus dulcis</name>
    <name type="common">Almond</name>
    <name type="synonym">Amygdalus dulcis</name>
    <dbReference type="NCBI Taxonomy" id="3755"/>
    <lineage>
        <taxon>Eukaryota</taxon>
        <taxon>Viridiplantae</taxon>
        <taxon>Streptophyta</taxon>
        <taxon>Embryophyta</taxon>
        <taxon>Tracheophyta</taxon>
        <taxon>Spermatophyta</taxon>
        <taxon>Magnoliopsida</taxon>
        <taxon>eudicotyledons</taxon>
        <taxon>Gunneridae</taxon>
        <taxon>Pentapetalae</taxon>
        <taxon>rosids</taxon>
        <taxon>fabids</taxon>
        <taxon>Rosales</taxon>
        <taxon>Rosaceae</taxon>
        <taxon>Amygdaloideae</taxon>
        <taxon>Amygdaleae</taxon>
        <taxon>Prunus</taxon>
    </lineage>
</organism>
<dbReference type="EMBL" id="JAJFAZ020000004">
    <property type="protein sequence ID" value="KAI5330863.1"/>
    <property type="molecule type" value="Genomic_DNA"/>
</dbReference>
<dbReference type="InParanoid" id="A0A5E4F0H9"/>
<evidence type="ECO:0000256" key="4">
    <source>
        <dbReference type="ARBA" id="ARBA00022840"/>
    </source>
</evidence>
<dbReference type="InterPro" id="IPR017441">
    <property type="entry name" value="Protein_kinase_ATP_BS"/>
</dbReference>
<keyword evidence="3 9" id="KW-0418">Kinase</keyword>
<dbReference type="Proteomes" id="UP001054821">
    <property type="component" value="Chromosome 4"/>
</dbReference>
<dbReference type="PROSITE" id="PS00107">
    <property type="entry name" value="PROTEIN_KINASE_ATP"/>
    <property type="match status" value="1"/>
</dbReference>
<dbReference type="Pfam" id="PF00069">
    <property type="entry name" value="Pkinase"/>
    <property type="match status" value="1"/>
</dbReference>
<evidence type="ECO:0000256" key="5">
    <source>
        <dbReference type="PROSITE-ProRule" id="PRU10141"/>
    </source>
</evidence>
<accession>A0A5E4F0H9</accession>
<evidence type="ECO:0000256" key="3">
    <source>
        <dbReference type="ARBA" id="ARBA00022777"/>
    </source>
</evidence>
<comment type="similarity">
    <text evidence="6">Belongs to the protein kinase superfamily.</text>
</comment>
<dbReference type="OMA" id="GCARWMA"/>
<keyword evidence="11" id="KW-1185">Reference proteome</keyword>
<reference evidence="10" key="2">
    <citation type="journal article" date="2020" name="Plant J.">
        <title>Transposons played a major role in the diversification between the closely related almond and peach genomes: results from the almond genome sequence.</title>
        <authorList>
            <person name="Alioto T."/>
            <person name="Alexiou K.G."/>
            <person name="Bardil A."/>
            <person name="Barteri F."/>
            <person name="Castanera R."/>
            <person name="Cruz F."/>
            <person name="Dhingra A."/>
            <person name="Duval H."/>
            <person name="Fernandez I Marti A."/>
            <person name="Frias L."/>
            <person name="Galan B."/>
            <person name="Garcia J.L."/>
            <person name="Howad W."/>
            <person name="Gomez-Garrido J."/>
            <person name="Gut M."/>
            <person name="Julca I."/>
            <person name="Morata J."/>
            <person name="Puigdomenech P."/>
            <person name="Ribeca P."/>
            <person name="Rubio Cabetas M.J."/>
            <person name="Vlasova A."/>
            <person name="Wirthensohn M."/>
            <person name="Garcia-Mas J."/>
            <person name="Gabaldon T."/>
            <person name="Casacuberta J.M."/>
            <person name="Arus P."/>
        </authorList>
    </citation>
    <scope>NUCLEOTIDE SEQUENCE [LARGE SCALE GENOMIC DNA]</scope>
    <source>
        <strain evidence="10">cv. Texas</strain>
    </source>
</reference>
<dbReference type="GO" id="GO:0005524">
    <property type="term" value="F:ATP binding"/>
    <property type="evidence" value="ECO:0007669"/>
    <property type="project" value="UniProtKB-UniRule"/>
</dbReference>
<dbReference type="InterPro" id="IPR052751">
    <property type="entry name" value="Plant_MAPKKK"/>
</dbReference>
<dbReference type="PROSITE" id="PS00108">
    <property type="entry name" value="PROTEIN_KINASE_ST"/>
    <property type="match status" value="1"/>
</dbReference>
<evidence type="ECO:0000256" key="1">
    <source>
        <dbReference type="ARBA" id="ARBA00022679"/>
    </source>
</evidence>
<dbReference type="Gene3D" id="1.10.510.10">
    <property type="entry name" value="Transferase(Phosphotransferase) domain 1"/>
    <property type="match status" value="1"/>
</dbReference>
<dbReference type="SMART" id="SM00220">
    <property type="entry name" value="S_TKc"/>
    <property type="match status" value="1"/>
</dbReference>
<evidence type="ECO:0000259" key="7">
    <source>
        <dbReference type="PROSITE" id="PS50011"/>
    </source>
</evidence>
<feature type="domain" description="Protein kinase" evidence="7">
    <location>
        <begin position="3"/>
        <end position="256"/>
    </location>
</feature>
<proteinExistence type="inferred from homology"/>
<dbReference type="Proteomes" id="UP000327085">
    <property type="component" value="Chromosome 4"/>
</dbReference>
<feature type="binding site" evidence="5">
    <location>
        <position position="32"/>
    </location>
    <ligand>
        <name>ATP</name>
        <dbReference type="ChEBI" id="CHEBI:30616"/>
    </ligand>
</feature>
<evidence type="ECO:0000313" key="9">
    <source>
        <dbReference type="EMBL" id="VVA21557.1"/>
    </source>
</evidence>
<evidence type="ECO:0000313" key="11">
    <source>
        <dbReference type="Proteomes" id="UP001054821"/>
    </source>
</evidence>
<dbReference type="AlphaFoldDB" id="A0A5E4F0H9"/>
<dbReference type="EMBL" id="CABIKO010000053">
    <property type="protein sequence ID" value="VVA21557.1"/>
    <property type="molecule type" value="Genomic_DNA"/>
</dbReference>
<evidence type="ECO:0000313" key="10">
    <source>
        <dbReference type="Proteomes" id="UP000327085"/>
    </source>
</evidence>
<keyword evidence="6" id="KW-0723">Serine/threonine-protein kinase</keyword>
<keyword evidence="1" id="KW-0808">Transferase</keyword>
<dbReference type="CDD" id="cd06606">
    <property type="entry name" value="STKc_MAPKKK"/>
    <property type="match status" value="1"/>
</dbReference>
<dbReference type="PROSITE" id="PS50011">
    <property type="entry name" value="PROTEIN_KINASE_DOM"/>
    <property type="match status" value="1"/>
</dbReference>
<sequence length="457" mass="50198">MDWTRGPTIGHGSSATVSIAKSHGSGEVFAVKSAKLSQSHSLQMEQTILSTLSSAQIVSYKGCNTSTENGTVFYNLFLEYAPGGTLSDAIRRQGGCLNEAAIRSYTRKILLGLHHLHSNQIAHCDIKGQNILVTNNGAEVKLADLGCAKRVNFAHGLPIGGTPVYMAPEVARGEQQGLAADVWALGCTMIEMATGRAPWPCVSDPVSAMYRIGFSSDVPETPSSLSKQGRDFVTKCLMRDPMERWSAGELLKHGFLLEAPNYLLSPTTVLDHGLWEEEFDLDLEHIWEPTHQSGCSNSAKGRIRQLSEGKAVSFSGVTNWACDDEDFWVTVRSNDIEHPNTTLHWNEYEASDICDDEPHPTKTNAKTTSGGGLGLDASEAASFSSRHRKKSRAWTASKCNHYVFCGNLNFVNKELRLFIDQLLIIIHYFPSLILSHTQPSHGPSYFHFIMLSVLKKG</sequence>
<dbReference type="PANTHER" id="PTHR48011:SF6">
    <property type="entry name" value="PROTEIN KINASE DOMAIN-CONTAINING PROTEIN"/>
    <property type="match status" value="1"/>
</dbReference>
<evidence type="ECO:0000256" key="6">
    <source>
        <dbReference type="RuleBase" id="RU000304"/>
    </source>
</evidence>
<dbReference type="GO" id="GO:0007165">
    <property type="term" value="P:signal transduction"/>
    <property type="evidence" value="ECO:0007669"/>
    <property type="project" value="TreeGrafter"/>
</dbReference>
<reference evidence="8 11" key="3">
    <citation type="journal article" date="2022" name="G3 (Bethesda)">
        <title>Whole-genome sequence and methylome profiling of the almond [Prunus dulcis (Mill.) D.A. Webb] cultivar 'Nonpareil'.</title>
        <authorList>
            <person name="D'Amico-Willman K.M."/>
            <person name="Ouma W.Z."/>
            <person name="Meulia T."/>
            <person name="Sideli G.M."/>
            <person name="Gradziel T.M."/>
            <person name="Fresnedo-Ramirez J."/>
        </authorList>
    </citation>
    <scope>NUCLEOTIDE SEQUENCE [LARGE SCALE GENOMIC DNA]</scope>
    <source>
        <strain evidence="8">Clone GOH B32 T37-40</strain>
    </source>
</reference>